<dbReference type="GO" id="GO:0047372">
    <property type="term" value="F:monoacylglycerol lipase activity"/>
    <property type="evidence" value="ECO:0007669"/>
    <property type="project" value="TreeGrafter"/>
</dbReference>
<dbReference type="InterPro" id="IPR000073">
    <property type="entry name" value="AB_hydrolase_1"/>
</dbReference>
<protein>
    <recommendedName>
        <fullName evidence="1">AB hydrolase-1 domain-containing protein</fullName>
    </recommendedName>
</protein>
<dbReference type="RefSeq" id="WP_084952814.1">
    <property type="nucleotide sequence ID" value="NZ_MZZM01000027.1"/>
</dbReference>
<dbReference type="SUPFAM" id="SSF53474">
    <property type="entry name" value="alpha/beta-Hydrolases"/>
    <property type="match status" value="1"/>
</dbReference>
<dbReference type="PRINTS" id="PR00412">
    <property type="entry name" value="EPOXHYDRLASE"/>
</dbReference>
<dbReference type="Proteomes" id="UP000193040">
    <property type="component" value="Unassembled WGS sequence"/>
</dbReference>
<accession>A0A1X0XVP6</accession>
<comment type="caution">
    <text evidence="2">The sequence shown here is derived from an EMBL/GenBank/DDBJ whole genome shotgun (WGS) entry which is preliminary data.</text>
</comment>
<dbReference type="InterPro" id="IPR050266">
    <property type="entry name" value="AB_hydrolase_sf"/>
</dbReference>
<dbReference type="InterPro" id="IPR000639">
    <property type="entry name" value="Epox_hydrolase-like"/>
</dbReference>
<name>A0A1X0XVP6_MYCSI</name>
<gene>
    <name evidence="2" type="ORF">B5M45_23185</name>
</gene>
<dbReference type="PANTHER" id="PTHR43798">
    <property type="entry name" value="MONOACYLGLYCEROL LIPASE"/>
    <property type="match status" value="1"/>
</dbReference>
<dbReference type="EMBL" id="MZZM01000027">
    <property type="protein sequence ID" value="ORJ56962.1"/>
    <property type="molecule type" value="Genomic_DNA"/>
</dbReference>
<dbReference type="GO" id="GO:0046464">
    <property type="term" value="P:acylglycerol catabolic process"/>
    <property type="evidence" value="ECO:0007669"/>
    <property type="project" value="TreeGrafter"/>
</dbReference>
<organism evidence="2 3">
    <name type="scientific">Mycobacterium simiae</name>
    <name type="common">Mycobacterium habana</name>
    <dbReference type="NCBI Taxonomy" id="1784"/>
    <lineage>
        <taxon>Bacteria</taxon>
        <taxon>Bacillati</taxon>
        <taxon>Actinomycetota</taxon>
        <taxon>Actinomycetes</taxon>
        <taxon>Mycobacteriales</taxon>
        <taxon>Mycobacteriaceae</taxon>
        <taxon>Mycobacterium</taxon>
        <taxon>Mycobacterium simiae complex</taxon>
    </lineage>
</organism>
<feature type="domain" description="AB hydrolase-1" evidence="1">
    <location>
        <begin position="40"/>
        <end position="271"/>
    </location>
</feature>
<evidence type="ECO:0000313" key="2">
    <source>
        <dbReference type="EMBL" id="ORJ56962.1"/>
    </source>
</evidence>
<dbReference type="AlphaFoldDB" id="A0A1X0XVP6"/>
<dbReference type="GO" id="GO:0016020">
    <property type="term" value="C:membrane"/>
    <property type="evidence" value="ECO:0007669"/>
    <property type="project" value="TreeGrafter"/>
</dbReference>
<sequence length="292" mass="31014">MTVRARGLPFTHGRDQVISYPVTALGIRSRVVESLCGTTPLVCLHGVGSRADRFIPVIPGLVDAGFHTYAIDFPGHGFADKAPEIDYRPRGFANFVAAVLDTLGLTDVIVAGTSLGGHVAARLACDRPDLVSGLVLIGTMGISELAEQDKVAPESVADGSAAAIRRKLNFLVSDPAAVTDAWVREESMINTSHGAHEALLTAAAALNAEANDDRQGTRLLAERPQLPTLIVWGEDDRWTPLPMGVAAHEQLPASVLRVIPGCGHAPYFEDPDAFVEIIREFFAQPRGNVGGA</sequence>
<evidence type="ECO:0000313" key="3">
    <source>
        <dbReference type="Proteomes" id="UP000193040"/>
    </source>
</evidence>
<dbReference type="Pfam" id="PF00561">
    <property type="entry name" value="Abhydrolase_1"/>
    <property type="match status" value="1"/>
</dbReference>
<dbReference type="PRINTS" id="PR00111">
    <property type="entry name" value="ABHYDROLASE"/>
</dbReference>
<keyword evidence="3" id="KW-1185">Reference proteome</keyword>
<reference evidence="2 3" key="1">
    <citation type="submission" date="2017-03" db="EMBL/GenBank/DDBJ databases">
        <title>Genomic insights into Mycobacterium simiae human colonization.</title>
        <authorList>
            <person name="Steffani J.L."/>
            <person name="Brunck M.E."/>
            <person name="Cruz E."/>
            <person name="Montiel R."/>
            <person name="Barona F."/>
        </authorList>
    </citation>
    <scope>NUCLEOTIDE SEQUENCE [LARGE SCALE GENOMIC DNA]</scope>
    <source>
        <strain evidence="2 3">MsiGto</strain>
    </source>
</reference>
<proteinExistence type="predicted"/>
<dbReference type="PANTHER" id="PTHR43798:SF5">
    <property type="entry name" value="MONOACYLGLYCEROL LIPASE ABHD6"/>
    <property type="match status" value="1"/>
</dbReference>
<evidence type="ECO:0000259" key="1">
    <source>
        <dbReference type="Pfam" id="PF00561"/>
    </source>
</evidence>
<dbReference type="InterPro" id="IPR029058">
    <property type="entry name" value="AB_hydrolase_fold"/>
</dbReference>
<dbReference type="Gene3D" id="3.40.50.1820">
    <property type="entry name" value="alpha/beta hydrolase"/>
    <property type="match status" value="1"/>
</dbReference>